<dbReference type="PANTHER" id="PTHR14493:SF50">
    <property type="entry name" value="RING FINGER PROTEIN UNKEMPT"/>
    <property type="match status" value="1"/>
</dbReference>
<organism evidence="5 6">
    <name type="scientific">Lithospermum erythrorhizon</name>
    <name type="common">Purple gromwell</name>
    <name type="synonym">Lithospermum officinale var. erythrorhizon</name>
    <dbReference type="NCBI Taxonomy" id="34254"/>
    <lineage>
        <taxon>Eukaryota</taxon>
        <taxon>Viridiplantae</taxon>
        <taxon>Streptophyta</taxon>
        <taxon>Embryophyta</taxon>
        <taxon>Tracheophyta</taxon>
        <taxon>Spermatophyta</taxon>
        <taxon>Magnoliopsida</taxon>
        <taxon>eudicotyledons</taxon>
        <taxon>Gunneridae</taxon>
        <taxon>Pentapetalae</taxon>
        <taxon>asterids</taxon>
        <taxon>lamiids</taxon>
        <taxon>Boraginales</taxon>
        <taxon>Boraginaceae</taxon>
        <taxon>Boraginoideae</taxon>
        <taxon>Lithospermeae</taxon>
        <taxon>Lithospermum</taxon>
    </lineage>
</organism>
<keyword evidence="3" id="KW-0862">Zinc</keyword>
<dbReference type="AlphaFoldDB" id="A0AAV3QYQ0"/>
<feature type="region of interest" description="Disordered" evidence="4">
    <location>
        <begin position="162"/>
        <end position="196"/>
    </location>
</feature>
<evidence type="ECO:0008006" key="7">
    <source>
        <dbReference type="Google" id="ProtNLM"/>
    </source>
</evidence>
<name>A0AAV3QYQ0_LITER</name>
<reference evidence="5 6" key="1">
    <citation type="submission" date="2024-01" db="EMBL/GenBank/DDBJ databases">
        <title>The complete chloroplast genome sequence of Lithospermum erythrorhizon: insights into the phylogenetic relationship among Boraginaceae species and the maternal lineages of purple gromwells.</title>
        <authorList>
            <person name="Okada T."/>
            <person name="Watanabe K."/>
        </authorList>
    </citation>
    <scope>NUCLEOTIDE SEQUENCE [LARGE SCALE GENOMIC DNA]</scope>
</reference>
<comment type="caution">
    <text evidence="5">The sequence shown here is derived from an EMBL/GenBank/DDBJ whole genome shotgun (WGS) entry which is preliminary data.</text>
</comment>
<keyword evidence="1" id="KW-0479">Metal-binding</keyword>
<keyword evidence="2" id="KW-0863">Zinc-finger</keyword>
<evidence type="ECO:0000256" key="3">
    <source>
        <dbReference type="ARBA" id="ARBA00022833"/>
    </source>
</evidence>
<protein>
    <recommendedName>
        <fullName evidence="7">C3H1-type domain-containing protein</fullName>
    </recommendedName>
</protein>
<dbReference type="Proteomes" id="UP001454036">
    <property type="component" value="Unassembled WGS sequence"/>
</dbReference>
<dbReference type="EMBL" id="BAABME010023398">
    <property type="protein sequence ID" value="GAA0167957.1"/>
    <property type="molecule type" value="Genomic_DNA"/>
</dbReference>
<evidence type="ECO:0000313" key="5">
    <source>
        <dbReference type="EMBL" id="GAA0167957.1"/>
    </source>
</evidence>
<dbReference type="PANTHER" id="PTHR14493">
    <property type="entry name" value="UNKEMPT FAMILY MEMBER"/>
    <property type="match status" value="1"/>
</dbReference>
<evidence type="ECO:0000256" key="1">
    <source>
        <dbReference type="ARBA" id="ARBA00022723"/>
    </source>
</evidence>
<evidence type="ECO:0000256" key="2">
    <source>
        <dbReference type="ARBA" id="ARBA00022771"/>
    </source>
</evidence>
<accession>A0AAV3QYQ0</accession>
<proteinExistence type="predicted"/>
<keyword evidence="6" id="KW-1185">Reference proteome</keyword>
<dbReference type="InterPro" id="IPR045234">
    <property type="entry name" value="Unkempt-like"/>
</dbReference>
<sequence>MGDDNAAIPPPSPPPRDLKLDLEMMYNFKAANCPPIFLYVSPHHPDHCPYIHPGTTYRRNVQVCDYSPEICPSIPKCDARDHCKFAHNIYEHCLHPSKFRNTRCCRGLACRTYPCLFPHNQNELFFKTKNYAYESPPRTYRSASPRAVKELPPYPLLNEMERLRPVPFQPQESLIGSKRKRQGDDEAETSSKQRRL</sequence>
<dbReference type="GO" id="GO:0008270">
    <property type="term" value="F:zinc ion binding"/>
    <property type="evidence" value="ECO:0007669"/>
    <property type="project" value="UniProtKB-KW"/>
</dbReference>
<evidence type="ECO:0000313" key="6">
    <source>
        <dbReference type="Proteomes" id="UP001454036"/>
    </source>
</evidence>
<gene>
    <name evidence="5" type="ORF">LIER_40466</name>
</gene>
<evidence type="ECO:0000256" key="4">
    <source>
        <dbReference type="SAM" id="MobiDB-lite"/>
    </source>
</evidence>